<dbReference type="InterPro" id="IPR010730">
    <property type="entry name" value="HET"/>
</dbReference>
<dbReference type="PROSITE" id="PS50948">
    <property type="entry name" value="PAN"/>
    <property type="match status" value="1"/>
</dbReference>
<evidence type="ECO:0000313" key="3">
    <source>
        <dbReference type="Proteomes" id="UP000693738"/>
    </source>
</evidence>
<evidence type="ECO:0000259" key="1">
    <source>
        <dbReference type="PROSITE" id="PS50948"/>
    </source>
</evidence>
<feature type="domain" description="Apple" evidence="1">
    <location>
        <begin position="736"/>
        <end position="810"/>
    </location>
</feature>
<comment type="caution">
    <text evidence="2">The sequence shown here is derived from an EMBL/GenBank/DDBJ whole genome shotgun (WGS) entry which is preliminary data.</text>
</comment>
<proteinExistence type="predicted"/>
<organism evidence="2 3">
    <name type="scientific">Fusarium equiseti</name>
    <name type="common">Fusarium scirpi</name>
    <dbReference type="NCBI Taxonomy" id="61235"/>
    <lineage>
        <taxon>Eukaryota</taxon>
        <taxon>Fungi</taxon>
        <taxon>Dikarya</taxon>
        <taxon>Ascomycota</taxon>
        <taxon>Pezizomycotina</taxon>
        <taxon>Sordariomycetes</taxon>
        <taxon>Hypocreomycetidae</taxon>
        <taxon>Hypocreales</taxon>
        <taxon>Nectriaceae</taxon>
        <taxon>Fusarium</taxon>
        <taxon>Fusarium incarnatum-equiseti species complex</taxon>
    </lineage>
</organism>
<evidence type="ECO:0000313" key="2">
    <source>
        <dbReference type="EMBL" id="CAG7557529.1"/>
    </source>
</evidence>
<sequence length="817" mass="91651">MDPTEAYLEGELLLEKLWHEPTPDNLQCLSCGKSFTSGALMRTFLMVASDHEQRRYSSKVPTRHATILFFDRHFSCVVDNKIKFSAVSHVWDPSISMAQQQRKTIPQTKEAARKVLDISFNIYNGVESSGEEAGEVWLDYSSVPQWCDTLRDNIISIMHELFYVAETTILHLGDISPESIQHLYSESRTEERLNAVVKVCNSKYFSRIWTAMELIRSGRVRMMIGTGNYLADNDDAAFIDRLYAVWVEETIHHGSVHVLEQKVEMGKNRVPWSLGLSSLKLAKSLRMVNFAMGSVLLCKRGCRDRMDFLHALRGIVVPVGHSSVGGSDFKTEYYWLAWECLKRHDMSPLLMTPHMGAIEVRGPGHWSKFANCDVFTWQLEHETAPPVFSDELRFDTANDIISLPLVDIGIVAIVRRPEYDRVVYSKFSHAAKLVLDIEGPDLQRFVAGMERTHGLRPLVIMDHLKETNQAERLQQALTWLYNWPELTRWPMDGEYSAKWLSDVLYFSKPHPGWDQSILGANDAGDGTSHCYPHDYTVGITCTGCHRTFAYKVGGFVLPSELRGARAYRIPSLQYHLIQKDAVAVLVQEGRIIGRMIWAKPALSGTIGWFAGLELQLENNGLAQNLVEIKRLMGDLILKHLLTVVLATSSAYAGLCKPSSGTSIIVASTSTSSVVETWSTTALSAAETSVDISTTVFETTPATETTTSTATTTTEPEPPGCIPCQEAVLKDDAPLNCGRRIEHWNVPQSAIIDSVSFISFNGRCETHCSNDCRCKAFTKDSNGCVFYSQSEWEMQPEDFDGGNNLYDMASCFECDYMG</sequence>
<dbReference type="AlphaFoldDB" id="A0A8J2NGB9"/>
<dbReference type="InterPro" id="IPR003609">
    <property type="entry name" value="Pan_app"/>
</dbReference>
<dbReference type="Pfam" id="PF06985">
    <property type="entry name" value="HET"/>
    <property type="match status" value="1"/>
</dbReference>
<dbReference type="EMBL" id="CAJSTJ010000119">
    <property type="protein sequence ID" value="CAG7557529.1"/>
    <property type="molecule type" value="Genomic_DNA"/>
</dbReference>
<dbReference type="Proteomes" id="UP000693738">
    <property type="component" value="Unassembled WGS sequence"/>
</dbReference>
<reference evidence="2" key="1">
    <citation type="submission" date="2021-05" db="EMBL/GenBank/DDBJ databases">
        <authorList>
            <person name="Khan N."/>
        </authorList>
    </citation>
    <scope>NUCLEOTIDE SEQUENCE</scope>
</reference>
<name>A0A8J2NGB9_FUSEQ</name>
<gene>
    <name evidence="2" type="ORF">FEQUK3_LOCUS3262</name>
</gene>
<accession>A0A8J2NGB9</accession>
<protein>
    <recommendedName>
        <fullName evidence="1">Apple domain-containing protein</fullName>
    </recommendedName>
</protein>